<keyword evidence="3" id="KW-0805">Transcription regulation</keyword>
<sequence length="171" mass="18750">MYQAVPQRPEDETATTRVVLVLEVPGGHSAAARAIRLADEFGSLAAQVIPGLRAHDAVVDAPADIRGLTVDLANRRVSVDGRPVRFARRELALFAYLASRPRQTVSRETLLTTVWADSPGHEHFSSRVVDTHVRRIRAKLGNHAQVVSTVRGRGYRFEPEEPRPAHGALPA</sequence>
<comment type="caution">
    <text evidence="8">The sequence shown here is derived from an EMBL/GenBank/DDBJ whole genome shotgun (WGS) entry which is preliminary data.</text>
</comment>
<dbReference type="GO" id="GO:0000976">
    <property type="term" value="F:transcription cis-regulatory region binding"/>
    <property type="evidence" value="ECO:0007669"/>
    <property type="project" value="TreeGrafter"/>
</dbReference>
<keyword evidence="2" id="KW-0902">Two-component regulatory system</keyword>
<evidence type="ECO:0000256" key="3">
    <source>
        <dbReference type="ARBA" id="ARBA00023015"/>
    </source>
</evidence>
<name>A0A544VZT5_9MYCO</name>
<evidence type="ECO:0000313" key="8">
    <source>
        <dbReference type="EMBL" id="TQR85485.1"/>
    </source>
</evidence>
<gene>
    <name evidence="8" type="ORF">D8S82_16640</name>
</gene>
<keyword evidence="5" id="KW-0804">Transcription</keyword>
<dbReference type="AlphaFoldDB" id="A0A544VZT5"/>
<dbReference type="SUPFAM" id="SSF46894">
    <property type="entry name" value="C-terminal effector domain of the bipartite response regulators"/>
    <property type="match status" value="1"/>
</dbReference>
<feature type="DNA-binding region" description="OmpR/PhoB-type" evidence="6">
    <location>
        <begin position="60"/>
        <end position="159"/>
    </location>
</feature>
<dbReference type="PANTHER" id="PTHR48111">
    <property type="entry name" value="REGULATOR OF RPOS"/>
    <property type="match status" value="1"/>
</dbReference>
<keyword evidence="9" id="KW-1185">Reference proteome</keyword>
<protein>
    <submittedName>
        <fullName evidence="8">Winged helix-turn-helix transcriptional regulator</fullName>
    </submittedName>
</protein>
<evidence type="ECO:0000256" key="5">
    <source>
        <dbReference type="ARBA" id="ARBA00023163"/>
    </source>
</evidence>
<dbReference type="InterPro" id="IPR039420">
    <property type="entry name" value="WalR-like"/>
</dbReference>
<keyword evidence="1" id="KW-0597">Phosphoprotein</keyword>
<dbReference type="GO" id="GO:0032993">
    <property type="term" value="C:protein-DNA complex"/>
    <property type="evidence" value="ECO:0007669"/>
    <property type="project" value="TreeGrafter"/>
</dbReference>
<evidence type="ECO:0000313" key="9">
    <source>
        <dbReference type="Proteomes" id="UP000315759"/>
    </source>
</evidence>
<dbReference type="InterPro" id="IPR016032">
    <property type="entry name" value="Sig_transdc_resp-reg_C-effctor"/>
</dbReference>
<dbReference type="GO" id="GO:0006355">
    <property type="term" value="P:regulation of DNA-templated transcription"/>
    <property type="evidence" value="ECO:0007669"/>
    <property type="project" value="InterPro"/>
</dbReference>
<evidence type="ECO:0000256" key="4">
    <source>
        <dbReference type="ARBA" id="ARBA00023125"/>
    </source>
</evidence>
<dbReference type="SMART" id="SM00862">
    <property type="entry name" value="Trans_reg_C"/>
    <property type="match status" value="1"/>
</dbReference>
<dbReference type="RefSeq" id="WP_142553144.1">
    <property type="nucleotide sequence ID" value="NZ_VIFX01000020.1"/>
</dbReference>
<dbReference type="PROSITE" id="PS51755">
    <property type="entry name" value="OMPR_PHOB"/>
    <property type="match status" value="1"/>
</dbReference>
<dbReference type="Proteomes" id="UP000315759">
    <property type="component" value="Unassembled WGS sequence"/>
</dbReference>
<evidence type="ECO:0000256" key="2">
    <source>
        <dbReference type="ARBA" id="ARBA00023012"/>
    </source>
</evidence>
<dbReference type="InterPro" id="IPR036388">
    <property type="entry name" value="WH-like_DNA-bd_sf"/>
</dbReference>
<dbReference type="EMBL" id="VIFX01000020">
    <property type="protein sequence ID" value="TQR85485.1"/>
    <property type="molecule type" value="Genomic_DNA"/>
</dbReference>
<keyword evidence="4 6" id="KW-0238">DNA-binding</keyword>
<proteinExistence type="predicted"/>
<evidence type="ECO:0000256" key="6">
    <source>
        <dbReference type="PROSITE-ProRule" id="PRU01091"/>
    </source>
</evidence>
<dbReference type="Gene3D" id="1.10.10.10">
    <property type="entry name" value="Winged helix-like DNA-binding domain superfamily/Winged helix DNA-binding domain"/>
    <property type="match status" value="1"/>
</dbReference>
<evidence type="ECO:0000256" key="1">
    <source>
        <dbReference type="ARBA" id="ARBA00022553"/>
    </source>
</evidence>
<dbReference type="GO" id="GO:0000156">
    <property type="term" value="F:phosphorelay response regulator activity"/>
    <property type="evidence" value="ECO:0007669"/>
    <property type="project" value="TreeGrafter"/>
</dbReference>
<dbReference type="InterPro" id="IPR001867">
    <property type="entry name" value="OmpR/PhoB-type_DNA-bd"/>
</dbReference>
<organism evidence="8 9">
    <name type="scientific">Mycolicibacterium hodleri</name>
    <dbReference type="NCBI Taxonomy" id="49897"/>
    <lineage>
        <taxon>Bacteria</taxon>
        <taxon>Bacillati</taxon>
        <taxon>Actinomycetota</taxon>
        <taxon>Actinomycetes</taxon>
        <taxon>Mycobacteriales</taxon>
        <taxon>Mycobacteriaceae</taxon>
        <taxon>Mycolicibacterium</taxon>
    </lineage>
</organism>
<evidence type="ECO:0000259" key="7">
    <source>
        <dbReference type="PROSITE" id="PS51755"/>
    </source>
</evidence>
<dbReference type="GO" id="GO:0005829">
    <property type="term" value="C:cytosol"/>
    <property type="evidence" value="ECO:0007669"/>
    <property type="project" value="TreeGrafter"/>
</dbReference>
<dbReference type="PANTHER" id="PTHR48111:SF1">
    <property type="entry name" value="TWO-COMPONENT RESPONSE REGULATOR ORR33"/>
    <property type="match status" value="1"/>
</dbReference>
<reference evidence="8 9" key="1">
    <citation type="submission" date="2018-10" db="EMBL/GenBank/DDBJ databases">
        <title>Draft genome of Mycobacterium hodleri strain B.</title>
        <authorList>
            <person name="Amande T.J."/>
            <person name="Mcgenity T.J."/>
        </authorList>
    </citation>
    <scope>NUCLEOTIDE SEQUENCE [LARGE SCALE GENOMIC DNA]</scope>
    <source>
        <strain evidence="8 9">B</strain>
    </source>
</reference>
<dbReference type="CDD" id="cd00383">
    <property type="entry name" value="trans_reg_C"/>
    <property type="match status" value="1"/>
</dbReference>
<accession>A0A544VZT5</accession>
<feature type="domain" description="OmpR/PhoB-type" evidence="7">
    <location>
        <begin position="60"/>
        <end position="159"/>
    </location>
</feature>
<dbReference type="Pfam" id="PF00486">
    <property type="entry name" value="Trans_reg_C"/>
    <property type="match status" value="1"/>
</dbReference>